<dbReference type="EMBL" id="DVON01000094">
    <property type="protein sequence ID" value="HIV12369.1"/>
    <property type="molecule type" value="Genomic_DNA"/>
</dbReference>
<gene>
    <name evidence="1" type="ORF">IAA63_04410</name>
</gene>
<comment type="caution">
    <text evidence="1">The sequence shown here is derived from an EMBL/GenBank/DDBJ whole genome shotgun (WGS) entry which is preliminary data.</text>
</comment>
<evidence type="ECO:0000313" key="2">
    <source>
        <dbReference type="Proteomes" id="UP000886723"/>
    </source>
</evidence>
<protein>
    <submittedName>
        <fullName evidence="1">Uncharacterized protein</fullName>
    </submittedName>
</protein>
<sequence>MIMAVFQDQDSAVTATGLTQWDYGQVLRILGLCGLKRTEVHFALDGGGAALIQLA</sequence>
<name>A0A9D1NUK3_9FIRM</name>
<accession>A0A9D1NUK3</accession>
<reference evidence="1" key="1">
    <citation type="submission" date="2020-10" db="EMBL/GenBank/DDBJ databases">
        <authorList>
            <person name="Gilroy R."/>
        </authorList>
    </citation>
    <scope>NUCLEOTIDE SEQUENCE</scope>
    <source>
        <strain evidence="1">ChiBcec2-4451</strain>
    </source>
</reference>
<evidence type="ECO:0000313" key="1">
    <source>
        <dbReference type="EMBL" id="HIV12369.1"/>
    </source>
</evidence>
<dbReference type="AlphaFoldDB" id="A0A9D1NUK3"/>
<organism evidence="1 2">
    <name type="scientific">Candidatus Pullilachnospira stercoravium</name>
    <dbReference type="NCBI Taxonomy" id="2840913"/>
    <lineage>
        <taxon>Bacteria</taxon>
        <taxon>Bacillati</taxon>
        <taxon>Bacillota</taxon>
        <taxon>Clostridia</taxon>
        <taxon>Lachnospirales</taxon>
        <taxon>Lachnospiraceae</taxon>
        <taxon>Lachnospiraceae incertae sedis</taxon>
        <taxon>Candidatus Pullilachnospira</taxon>
    </lineage>
</organism>
<dbReference type="Proteomes" id="UP000886723">
    <property type="component" value="Unassembled WGS sequence"/>
</dbReference>
<proteinExistence type="predicted"/>
<feature type="non-terminal residue" evidence="1">
    <location>
        <position position="55"/>
    </location>
</feature>
<reference evidence="1" key="2">
    <citation type="journal article" date="2021" name="PeerJ">
        <title>Extensive microbial diversity within the chicken gut microbiome revealed by metagenomics and culture.</title>
        <authorList>
            <person name="Gilroy R."/>
            <person name="Ravi A."/>
            <person name="Getino M."/>
            <person name="Pursley I."/>
            <person name="Horton D.L."/>
            <person name="Alikhan N.F."/>
            <person name="Baker D."/>
            <person name="Gharbi K."/>
            <person name="Hall N."/>
            <person name="Watson M."/>
            <person name="Adriaenssens E.M."/>
            <person name="Foster-Nyarko E."/>
            <person name="Jarju S."/>
            <person name="Secka A."/>
            <person name="Antonio M."/>
            <person name="Oren A."/>
            <person name="Chaudhuri R.R."/>
            <person name="La Ragione R."/>
            <person name="Hildebrand F."/>
            <person name="Pallen M.J."/>
        </authorList>
    </citation>
    <scope>NUCLEOTIDE SEQUENCE</scope>
    <source>
        <strain evidence="1">ChiBcec2-4451</strain>
    </source>
</reference>